<dbReference type="PANTHER" id="PTHR12544">
    <property type="entry name" value="GLUTAMINASE"/>
    <property type="match status" value="1"/>
</dbReference>
<dbReference type="GO" id="GO:0006543">
    <property type="term" value="P:L-glutamine catabolic process"/>
    <property type="evidence" value="ECO:0007669"/>
    <property type="project" value="TreeGrafter"/>
</dbReference>
<dbReference type="Pfam" id="PF17959">
    <property type="entry name" value="EF-hand_14"/>
    <property type="match status" value="1"/>
</dbReference>
<evidence type="ECO:0000313" key="9">
    <source>
        <dbReference type="EMBL" id="CAL4176086.1"/>
    </source>
</evidence>
<dbReference type="Pfam" id="PF04960">
    <property type="entry name" value="Glutaminase"/>
    <property type="match status" value="1"/>
</dbReference>
<dbReference type="EMBL" id="CAXKWB010054708">
    <property type="protein sequence ID" value="CAL4176086.1"/>
    <property type="molecule type" value="Genomic_DNA"/>
</dbReference>
<dbReference type="AlphaFoldDB" id="A0AAV2SBV2"/>
<gene>
    <name evidence="9" type="ORF">MNOR_LOCUS34737</name>
</gene>
<evidence type="ECO:0000256" key="5">
    <source>
        <dbReference type="ARBA" id="ARBA00022801"/>
    </source>
</evidence>
<dbReference type="EC" id="3.5.1.2" evidence="3"/>
<keyword evidence="10" id="KW-1185">Reference proteome</keyword>
<dbReference type="Gene3D" id="3.40.710.10">
    <property type="entry name" value="DD-peptidase/beta-lactamase superfamily"/>
    <property type="match status" value="1"/>
</dbReference>
<dbReference type="InterPro" id="IPR041541">
    <property type="entry name" value="Glutaminase_EF-hand"/>
</dbReference>
<organism evidence="9 10">
    <name type="scientific">Meganyctiphanes norvegica</name>
    <name type="common">Northern krill</name>
    <name type="synonym">Thysanopoda norvegica</name>
    <dbReference type="NCBI Taxonomy" id="48144"/>
    <lineage>
        <taxon>Eukaryota</taxon>
        <taxon>Metazoa</taxon>
        <taxon>Ecdysozoa</taxon>
        <taxon>Arthropoda</taxon>
        <taxon>Crustacea</taxon>
        <taxon>Multicrustacea</taxon>
        <taxon>Malacostraca</taxon>
        <taxon>Eumalacostraca</taxon>
        <taxon>Eucarida</taxon>
        <taxon>Euphausiacea</taxon>
        <taxon>Euphausiidae</taxon>
        <taxon>Meganyctiphanes</taxon>
    </lineage>
</organism>
<evidence type="ECO:0000256" key="3">
    <source>
        <dbReference type="ARBA" id="ARBA00012918"/>
    </source>
</evidence>
<dbReference type="PANTHER" id="PTHR12544:SF29">
    <property type="entry name" value="GLUTAMINASE"/>
    <property type="match status" value="1"/>
</dbReference>
<proteinExistence type="inferred from homology"/>
<feature type="domain" description="Glutaminase EF-hand" evidence="8">
    <location>
        <begin position="56"/>
        <end position="140"/>
    </location>
</feature>
<evidence type="ECO:0000256" key="7">
    <source>
        <dbReference type="ARBA" id="ARBA00049534"/>
    </source>
</evidence>
<dbReference type="Gene3D" id="1.10.238.210">
    <property type="match status" value="1"/>
</dbReference>
<evidence type="ECO:0000256" key="4">
    <source>
        <dbReference type="ARBA" id="ARBA00022737"/>
    </source>
</evidence>
<dbReference type="GO" id="GO:0006537">
    <property type="term" value="P:glutamate biosynthetic process"/>
    <property type="evidence" value="ECO:0007669"/>
    <property type="project" value="TreeGrafter"/>
</dbReference>
<evidence type="ECO:0000256" key="2">
    <source>
        <dbReference type="ARBA" id="ARBA00011881"/>
    </source>
</evidence>
<evidence type="ECO:0000313" key="10">
    <source>
        <dbReference type="Proteomes" id="UP001497623"/>
    </source>
</evidence>
<evidence type="ECO:0000259" key="8">
    <source>
        <dbReference type="Pfam" id="PF17959"/>
    </source>
</evidence>
<keyword evidence="5" id="KW-0378">Hydrolase</keyword>
<dbReference type="Proteomes" id="UP001497623">
    <property type="component" value="Unassembled WGS sequence"/>
</dbReference>
<protein>
    <recommendedName>
        <fullName evidence="3">glutaminase</fullName>
        <ecNumber evidence="3">3.5.1.2</ecNumber>
    </recommendedName>
</protein>
<keyword evidence="6" id="KW-0040">ANK repeat</keyword>
<dbReference type="InterPro" id="IPR015868">
    <property type="entry name" value="Glutaminase"/>
</dbReference>
<dbReference type="SUPFAM" id="SSF56601">
    <property type="entry name" value="beta-lactamase/transpeptidase-like"/>
    <property type="match status" value="1"/>
</dbReference>
<comment type="caution">
    <text evidence="9">The sequence shown here is derived from an EMBL/GenBank/DDBJ whole genome shotgun (WGS) entry which is preliminary data.</text>
</comment>
<feature type="non-terminal residue" evidence="9">
    <location>
        <position position="248"/>
    </location>
</feature>
<reference evidence="9 10" key="1">
    <citation type="submission" date="2024-05" db="EMBL/GenBank/DDBJ databases">
        <authorList>
            <person name="Wallberg A."/>
        </authorList>
    </citation>
    <scope>NUCLEOTIDE SEQUENCE [LARGE SCALE GENOMIC DNA]</scope>
</reference>
<evidence type="ECO:0000256" key="6">
    <source>
        <dbReference type="ARBA" id="ARBA00023043"/>
    </source>
</evidence>
<keyword evidence="4" id="KW-0677">Repeat</keyword>
<sequence length="248" mass="28339">MSSIGPYPNSLIHATTITRDPEYHMKRKRQKHRAVNYDDPKLRDGRGFVKQHIFHVEDRLFEMFGNQNTKTINMNKFILGLISTGLRHDDPRLREMRENLKSVTAEQQGQLNVDYDTFMSIISDNIEIIVKALSSHFVIPDFRGLTGYIDDLYYKCKTNTNGKCASYIPQLERYSPDNWGVAVCTIDGQRYSIGDVNDPFTIQSCSKPLTYALAAGEYGTDYVHSYVGMEPSGRNFNELCLDANKFPA</sequence>
<name>A0AAV2SBV2_MEGNR</name>
<dbReference type="GO" id="GO:0004359">
    <property type="term" value="F:glutaminase activity"/>
    <property type="evidence" value="ECO:0007669"/>
    <property type="project" value="UniProtKB-EC"/>
</dbReference>
<dbReference type="InterPro" id="IPR012338">
    <property type="entry name" value="Beta-lactam/transpept-like"/>
</dbReference>
<evidence type="ECO:0000256" key="1">
    <source>
        <dbReference type="ARBA" id="ARBA00011076"/>
    </source>
</evidence>
<accession>A0AAV2SBV2</accession>
<comment type="catalytic activity">
    <reaction evidence="7">
        <text>L-glutamine + H2O = L-glutamate + NH4(+)</text>
        <dbReference type="Rhea" id="RHEA:15889"/>
        <dbReference type="ChEBI" id="CHEBI:15377"/>
        <dbReference type="ChEBI" id="CHEBI:28938"/>
        <dbReference type="ChEBI" id="CHEBI:29985"/>
        <dbReference type="ChEBI" id="CHEBI:58359"/>
        <dbReference type="EC" id="3.5.1.2"/>
    </reaction>
</comment>
<comment type="subunit">
    <text evidence="2">Homotetramer.</text>
</comment>
<comment type="similarity">
    <text evidence="1">Belongs to the glutaminase family.</text>
</comment>